<keyword evidence="2" id="KW-0812">Transmembrane</keyword>
<keyword evidence="3" id="KW-0614">Plasmid</keyword>
<dbReference type="AlphaFoldDB" id="A0A1V0GZ02"/>
<sequence length="271" mass="29360">MTRIPGTSTPLPERAVSRAPEKAARHRRGWPLWTALLGFALGGFFDGILLHQILQWHHLLSLVPGMADLRLQVLWDGYFHALMYLLAAVALWGLWRAPVRGGTWAMLGLLACGFGAWHVVDAVLSHWLLGLHRIRLDTARPLAWDLGWMVGFGLLPMALGWWLWRRPQGGPPPSGPALAMLALAVLGTGAWAARPPPDQPFTTVVFAPGTDAEAALRAAGLGQVERVWSDPSGVAVLRLGDGDSAWRLYRHGAILVSGAGVPAGCLNWSRA</sequence>
<keyword evidence="2" id="KW-1133">Transmembrane helix</keyword>
<feature type="transmembrane region" description="Helical" evidence="2">
    <location>
        <begin position="176"/>
        <end position="193"/>
    </location>
</feature>
<name>A0A1V0GZ02_9RHOB</name>
<feature type="transmembrane region" description="Helical" evidence="2">
    <location>
        <begin position="141"/>
        <end position="164"/>
    </location>
</feature>
<evidence type="ECO:0000313" key="4">
    <source>
        <dbReference type="Proteomes" id="UP000191257"/>
    </source>
</evidence>
<keyword evidence="2" id="KW-0472">Membrane</keyword>
<feature type="compositionally biased region" description="Polar residues" evidence="1">
    <location>
        <begin position="1"/>
        <end position="10"/>
    </location>
</feature>
<feature type="transmembrane region" description="Helical" evidence="2">
    <location>
        <begin position="107"/>
        <end position="129"/>
    </location>
</feature>
<dbReference type="EMBL" id="CP020445">
    <property type="protein sequence ID" value="ARC39041.1"/>
    <property type="molecule type" value="Genomic_DNA"/>
</dbReference>
<accession>A0A1V0GZ02</accession>
<feature type="transmembrane region" description="Helical" evidence="2">
    <location>
        <begin position="74"/>
        <end position="95"/>
    </location>
</feature>
<feature type="region of interest" description="Disordered" evidence="1">
    <location>
        <begin position="1"/>
        <end position="22"/>
    </location>
</feature>
<organism evidence="3 4">
    <name type="scientific">Paracoccus yeei</name>
    <dbReference type="NCBI Taxonomy" id="147645"/>
    <lineage>
        <taxon>Bacteria</taxon>
        <taxon>Pseudomonadati</taxon>
        <taxon>Pseudomonadota</taxon>
        <taxon>Alphaproteobacteria</taxon>
        <taxon>Rhodobacterales</taxon>
        <taxon>Paracoccaceae</taxon>
        <taxon>Paracoccus</taxon>
    </lineage>
</organism>
<geneLocation type="plasmid" evidence="3 4">
    <name>unnamed5</name>
</geneLocation>
<dbReference type="Pfam" id="PF10002">
    <property type="entry name" value="DUF2243"/>
    <property type="match status" value="1"/>
</dbReference>
<dbReference type="InterPro" id="IPR018719">
    <property type="entry name" value="DUF2243_membrane"/>
</dbReference>
<evidence type="ECO:0000256" key="2">
    <source>
        <dbReference type="SAM" id="Phobius"/>
    </source>
</evidence>
<evidence type="ECO:0000313" key="3">
    <source>
        <dbReference type="EMBL" id="ARC39041.1"/>
    </source>
</evidence>
<dbReference type="KEGG" id="pye:A6J80_22405"/>
<reference evidence="3" key="1">
    <citation type="submission" date="2017-12" db="EMBL/GenBank/DDBJ databases">
        <title>FDA dAtabase for Regulatory Grade micrObial Sequences (FDA-ARGOS): Supporting development and validation of Infectious Disease Dx tests.</title>
        <authorList>
            <person name="Campos J."/>
            <person name="Goldberg B."/>
            <person name="Tallon L."/>
            <person name="Sadzewicz L."/>
            <person name="Sengamalay N."/>
            <person name="Ott S."/>
            <person name="Godinez A."/>
            <person name="Nagaraj S."/>
            <person name="Vyas G."/>
            <person name="Aluvathingal J."/>
            <person name="Nadendla S."/>
            <person name="Geyer C."/>
            <person name="Nandy P."/>
            <person name="Hobson J."/>
            <person name="Sichtig H."/>
        </authorList>
    </citation>
    <scope>NUCLEOTIDE SEQUENCE</scope>
    <source>
        <strain evidence="3">FDAARGOS_252</strain>
        <plasmid evidence="3">unnamed5</plasmid>
    </source>
</reference>
<proteinExistence type="predicted"/>
<gene>
    <name evidence="3" type="ORF">A6J80_22405</name>
</gene>
<feature type="transmembrane region" description="Helical" evidence="2">
    <location>
        <begin position="32"/>
        <end position="54"/>
    </location>
</feature>
<protein>
    <submittedName>
        <fullName evidence="3">DUF2243 domain-containing protein</fullName>
    </submittedName>
</protein>
<evidence type="ECO:0000256" key="1">
    <source>
        <dbReference type="SAM" id="MobiDB-lite"/>
    </source>
</evidence>
<dbReference type="eggNOG" id="COG4329">
    <property type="taxonomic scope" value="Bacteria"/>
</dbReference>
<keyword evidence="4" id="KW-1185">Reference proteome</keyword>
<dbReference type="Proteomes" id="UP000191257">
    <property type="component" value="Plasmid unnamed5"/>
</dbReference>
<dbReference type="RefSeq" id="WP_080623299.1">
    <property type="nucleotide sequence ID" value="NZ_CAWMZI010000006.1"/>
</dbReference>